<dbReference type="HOGENOM" id="CLU_009834_7_2_7"/>
<keyword evidence="3" id="KW-0413">Isomerase</keyword>
<accession>B8FGE9</accession>
<dbReference type="GO" id="GO:0004165">
    <property type="term" value="F:delta(3)-delta(2)-enoyl-CoA isomerase activity"/>
    <property type="evidence" value="ECO:0007669"/>
    <property type="project" value="UniProtKB-ARBA"/>
</dbReference>
<dbReference type="Proteomes" id="UP000000739">
    <property type="component" value="Chromosome"/>
</dbReference>
<dbReference type="InterPro" id="IPR051053">
    <property type="entry name" value="ECH/Chromodomain_protein"/>
</dbReference>
<protein>
    <submittedName>
        <fullName evidence="4">Enoyl-CoA hydratase/isomerase</fullName>
    </submittedName>
</protein>
<dbReference type="Pfam" id="PF00378">
    <property type="entry name" value="ECH_1"/>
    <property type="match status" value="1"/>
</dbReference>
<dbReference type="RefSeq" id="WP_015947918.1">
    <property type="nucleotide sequence ID" value="NC_011768.1"/>
</dbReference>
<dbReference type="SUPFAM" id="SSF52096">
    <property type="entry name" value="ClpP/crotonase"/>
    <property type="match status" value="1"/>
</dbReference>
<comment type="subcellular location">
    <subcellularLocation>
        <location evidence="1">Peroxisome</location>
    </subcellularLocation>
</comment>
<reference evidence="4 5" key="1">
    <citation type="journal article" date="2012" name="Environ. Microbiol.">
        <title>The genome sequence of Desulfatibacillum alkenivorans AK-01: a blueprint for anaerobic alkane oxidation.</title>
        <authorList>
            <person name="Callaghan A.V."/>
            <person name="Morris B.E."/>
            <person name="Pereira I.A."/>
            <person name="McInerney M.J."/>
            <person name="Austin R.N."/>
            <person name="Groves J.T."/>
            <person name="Kukor J.J."/>
            <person name="Suflita J.M."/>
            <person name="Young L.Y."/>
            <person name="Zylstra G.J."/>
            <person name="Wawrik B."/>
        </authorList>
    </citation>
    <scope>NUCLEOTIDE SEQUENCE [LARGE SCALE GENOMIC DNA]</scope>
    <source>
        <strain evidence="4 5">AK-01</strain>
    </source>
</reference>
<sequence>MSDTVLQDFNDGVLTLTLNRPAKKNAFNTEQWLALADAFDQARENDDVGVVVMTGAGNDFSSGQDLGELAAGRPEGESPYRVLERSMIAFDKPLISAAKGIAVGGGATTLFFSDILYVGESLRMRLPFVSLGMAPEFASSFLLQQNIGAQRAAELMLTAEWINADKALEFGIARAKFSDEELLVKAQEKAAEMAQWPVNGLRETKKCLMVWRQAHIAATLAQEHEAMTKQAGSPENVEAIMAFIEKRKPDFKNLKKTK</sequence>
<evidence type="ECO:0000313" key="4">
    <source>
        <dbReference type="EMBL" id="ACL04858.1"/>
    </source>
</evidence>
<evidence type="ECO:0000256" key="1">
    <source>
        <dbReference type="ARBA" id="ARBA00004275"/>
    </source>
</evidence>
<organism evidence="4 5">
    <name type="scientific">Desulfatibacillum aliphaticivorans</name>
    <dbReference type="NCBI Taxonomy" id="218208"/>
    <lineage>
        <taxon>Bacteria</taxon>
        <taxon>Pseudomonadati</taxon>
        <taxon>Thermodesulfobacteriota</taxon>
        <taxon>Desulfobacteria</taxon>
        <taxon>Desulfobacterales</taxon>
        <taxon>Desulfatibacillaceae</taxon>
        <taxon>Desulfatibacillum</taxon>
    </lineage>
</organism>
<evidence type="ECO:0000256" key="3">
    <source>
        <dbReference type="ARBA" id="ARBA00023235"/>
    </source>
</evidence>
<dbReference type="EMBL" id="CP001322">
    <property type="protein sequence ID" value="ACL04858.1"/>
    <property type="molecule type" value="Genomic_DNA"/>
</dbReference>
<dbReference type="InterPro" id="IPR029045">
    <property type="entry name" value="ClpP/crotonase-like_dom_sf"/>
</dbReference>
<dbReference type="AlphaFoldDB" id="B8FGE9"/>
<proteinExistence type="predicted"/>
<keyword evidence="5" id="KW-1185">Reference proteome</keyword>
<dbReference type="CDD" id="cd06558">
    <property type="entry name" value="crotonase-like"/>
    <property type="match status" value="1"/>
</dbReference>
<dbReference type="PANTHER" id="PTHR43684">
    <property type="match status" value="1"/>
</dbReference>
<evidence type="ECO:0000256" key="2">
    <source>
        <dbReference type="ARBA" id="ARBA00023140"/>
    </source>
</evidence>
<dbReference type="eggNOG" id="COG1024">
    <property type="taxonomic scope" value="Bacteria"/>
</dbReference>
<dbReference type="InterPro" id="IPR001753">
    <property type="entry name" value="Enoyl-CoA_hydra/iso"/>
</dbReference>
<name>B8FGE9_DESAL</name>
<dbReference type="PANTHER" id="PTHR43684:SF1">
    <property type="entry name" value="ENOYL-COA DELTA ISOMERASE 2"/>
    <property type="match status" value="1"/>
</dbReference>
<dbReference type="KEGG" id="dal:Dalk_3168"/>
<keyword evidence="2" id="KW-0576">Peroxisome</keyword>
<dbReference type="Gene3D" id="3.90.226.10">
    <property type="entry name" value="2-enoyl-CoA Hydratase, Chain A, domain 1"/>
    <property type="match status" value="1"/>
</dbReference>
<evidence type="ECO:0000313" key="5">
    <source>
        <dbReference type="Proteomes" id="UP000000739"/>
    </source>
</evidence>
<gene>
    <name evidence="4" type="ordered locus">Dalk_3168</name>
</gene>